<reference evidence="1 2" key="1">
    <citation type="submission" date="2017-09" db="EMBL/GenBank/DDBJ databases">
        <title>Bacterial strain isolated from the female urinary microbiota.</title>
        <authorList>
            <person name="Thomas-White K."/>
            <person name="Kumar N."/>
            <person name="Forster S."/>
            <person name="Putonti C."/>
            <person name="Lawley T."/>
            <person name="Wolfe A.J."/>
        </authorList>
    </citation>
    <scope>NUCLEOTIDE SEQUENCE [LARGE SCALE GENOMIC DNA]</scope>
    <source>
        <strain evidence="1 2">UMB0792</strain>
    </source>
</reference>
<accession>A0A2N6T439</accession>
<dbReference type="AlphaFoldDB" id="A0A2N6T439"/>
<gene>
    <name evidence="1" type="ORF">CJ203_07465</name>
</gene>
<dbReference type="Proteomes" id="UP000235836">
    <property type="component" value="Unassembled WGS sequence"/>
</dbReference>
<name>A0A2N6T439_9CORY</name>
<evidence type="ECO:0008006" key="3">
    <source>
        <dbReference type="Google" id="ProtNLM"/>
    </source>
</evidence>
<proteinExistence type="predicted"/>
<dbReference type="RefSeq" id="WP_102724147.1">
    <property type="nucleotide sequence ID" value="NZ_JBHRZL010000004.1"/>
</dbReference>
<protein>
    <recommendedName>
        <fullName evidence="3">Roadblock/LAMTOR2 domain-containing protein</fullName>
    </recommendedName>
</protein>
<evidence type="ECO:0000313" key="2">
    <source>
        <dbReference type="Proteomes" id="UP000235836"/>
    </source>
</evidence>
<sequence length="124" mass="13809">MTQQDNLNRFLESLSTDLNGFIGASVVDLDTGMSLASVSKYPDFDLDVAAAYNSEMVKSKFKTMEALGINGGLEDMLLTLTDQLHLIKILDNNMFVYLAVNSTQCNLALMRRAVNQYTREFNLA</sequence>
<comment type="caution">
    <text evidence="1">The sequence shown here is derived from an EMBL/GenBank/DDBJ whole genome shotgun (WGS) entry which is preliminary data.</text>
</comment>
<dbReference type="EMBL" id="PNHG01000010">
    <property type="protein sequence ID" value="PMC64073.1"/>
    <property type="molecule type" value="Genomic_DNA"/>
</dbReference>
<dbReference type="SUPFAM" id="SSF103196">
    <property type="entry name" value="Roadblock/LC7 domain"/>
    <property type="match status" value="1"/>
</dbReference>
<keyword evidence="2" id="KW-1185">Reference proteome</keyword>
<evidence type="ECO:0000313" key="1">
    <source>
        <dbReference type="EMBL" id="PMC64073.1"/>
    </source>
</evidence>
<organism evidence="1 2">
    <name type="scientific">Corynebacterium tuscaniense</name>
    <dbReference type="NCBI Taxonomy" id="302449"/>
    <lineage>
        <taxon>Bacteria</taxon>
        <taxon>Bacillati</taxon>
        <taxon>Actinomycetota</taxon>
        <taxon>Actinomycetes</taxon>
        <taxon>Mycobacteriales</taxon>
        <taxon>Corynebacteriaceae</taxon>
        <taxon>Corynebacterium</taxon>
    </lineage>
</organism>
<dbReference type="Gene3D" id="3.30.450.30">
    <property type="entry name" value="Dynein light chain 2a, cytoplasmic"/>
    <property type="match status" value="1"/>
</dbReference>